<keyword evidence="1" id="KW-0472">Membrane</keyword>
<protein>
    <submittedName>
        <fullName evidence="3">Putative GPI-anchored protein At5g19250</fullName>
    </submittedName>
</protein>
<dbReference type="AlphaFoldDB" id="A0A1D1Y881"/>
<feature type="domain" description="Uncharacterized GPI-anchored protein At5g19230-like" evidence="2">
    <location>
        <begin position="40"/>
        <end position="165"/>
    </location>
</feature>
<organism evidence="3">
    <name type="scientific">Anthurium amnicola</name>
    <dbReference type="NCBI Taxonomy" id="1678845"/>
    <lineage>
        <taxon>Eukaryota</taxon>
        <taxon>Viridiplantae</taxon>
        <taxon>Streptophyta</taxon>
        <taxon>Embryophyta</taxon>
        <taxon>Tracheophyta</taxon>
        <taxon>Spermatophyta</taxon>
        <taxon>Magnoliopsida</taxon>
        <taxon>Liliopsida</taxon>
        <taxon>Araceae</taxon>
        <taxon>Pothoideae</taxon>
        <taxon>Potheae</taxon>
        <taxon>Anthurium</taxon>
    </lineage>
</organism>
<accession>A0A1D1Y881</accession>
<dbReference type="PANTHER" id="PTHR33976">
    <property type="entry name" value="OS07G0645000 PROTEIN"/>
    <property type="match status" value="1"/>
</dbReference>
<keyword evidence="1" id="KW-1133">Transmembrane helix</keyword>
<sequence length="206" mass="21802">MAAAGVSSSSRAAFSPVPLLIIPIATAFFFHLAASHDASDQLFKGINTYRAALNLSTLTENENAACLADQIAQQFKNQECTNSTGANTVPGTEEHFPNFLNLLDYCHLNATVTQDGAIMPACVPSLVPSTVLSNFTKSQYSQNLNDSRYVGAGVASEGDWVVVILSTNTPGGSFVTVQGGSSTSKALIPCHLLLLLLLISYVFLMP</sequence>
<name>A0A1D1Y881_9ARAE</name>
<reference evidence="3" key="1">
    <citation type="submission" date="2015-07" db="EMBL/GenBank/DDBJ databases">
        <title>Transcriptome Assembly of Anthurium amnicola.</title>
        <authorList>
            <person name="Suzuki J."/>
        </authorList>
    </citation>
    <scope>NUCLEOTIDE SEQUENCE</scope>
</reference>
<dbReference type="Pfam" id="PF25884">
    <property type="entry name" value="At5g19230"/>
    <property type="match status" value="1"/>
</dbReference>
<feature type="transmembrane region" description="Helical" evidence="1">
    <location>
        <begin position="186"/>
        <end position="204"/>
    </location>
</feature>
<dbReference type="InterPro" id="IPR059083">
    <property type="entry name" value="At5g19230_dom"/>
</dbReference>
<feature type="transmembrane region" description="Helical" evidence="1">
    <location>
        <begin position="12"/>
        <end position="34"/>
    </location>
</feature>
<evidence type="ECO:0000259" key="2">
    <source>
        <dbReference type="Pfam" id="PF25884"/>
    </source>
</evidence>
<dbReference type="PANTHER" id="PTHR33976:SF8">
    <property type="entry name" value="OS07G0645000 PROTEIN"/>
    <property type="match status" value="1"/>
</dbReference>
<dbReference type="InterPro" id="IPR045285">
    <property type="entry name" value="At5g19230-like"/>
</dbReference>
<proteinExistence type="predicted"/>
<gene>
    <name evidence="3" type="primary">At5g19250</name>
    <name evidence="3" type="ORF">g.129983</name>
</gene>
<dbReference type="EMBL" id="GDJX01017079">
    <property type="protein sequence ID" value="JAT50857.1"/>
    <property type="molecule type" value="Transcribed_RNA"/>
</dbReference>
<keyword evidence="1" id="KW-0812">Transmembrane</keyword>
<evidence type="ECO:0000313" key="3">
    <source>
        <dbReference type="EMBL" id="JAT50857.1"/>
    </source>
</evidence>
<evidence type="ECO:0000256" key="1">
    <source>
        <dbReference type="SAM" id="Phobius"/>
    </source>
</evidence>